<dbReference type="OrthoDB" id="6266616at2759"/>
<name>A0A3P7LNC4_DIBLA</name>
<reference evidence="1 2" key="1">
    <citation type="submission" date="2018-11" db="EMBL/GenBank/DDBJ databases">
        <authorList>
            <consortium name="Pathogen Informatics"/>
        </authorList>
    </citation>
    <scope>NUCLEOTIDE SEQUENCE [LARGE SCALE GENOMIC DNA]</scope>
</reference>
<proteinExistence type="predicted"/>
<evidence type="ECO:0000313" key="2">
    <source>
        <dbReference type="Proteomes" id="UP000281553"/>
    </source>
</evidence>
<protein>
    <submittedName>
        <fullName evidence="1">Uncharacterized protein</fullName>
    </submittedName>
</protein>
<organism evidence="1 2">
    <name type="scientific">Dibothriocephalus latus</name>
    <name type="common">Fish tapeworm</name>
    <name type="synonym">Diphyllobothrium latum</name>
    <dbReference type="NCBI Taxonomy" id="60516"/>
    <lineage>
        <taxon>Eukaryota</taxon>
        <taxon>Metazoa</taxon>
        <taxon>Spiralia</taxon>
        <taxon>Lophotrochozoa</taxon>
        <taxon>Platyhelminthes</taxon>
        <taxon>Cestoda</taxon>
        <taxon>Eucestoda</taxon>
        <taxon>Diphyllobothriidea</taxon>
        <taxon>Diphyllobothriidae</taxon>
        <taxon>Dibothriocephalus</taxon>
    </lineage>
</organism>
<sequence length="233" mass="26848">MDHYDKNYLANIDRLVAVTDSELFENVVTRVYQRKEYIFKKKSANKQPHYRIPRLAALKCTASELDARIQALNLPDDIAIYGIAIPHPGFWCEHDEPFDSKNKDVNTVRRPSSPVGSEQMCEESHREERNMHSHISWKSLGIRFMRNVNRWSDEESSSEEEDEEALYVKKIKPHSVAAGRLIIEIRAPLFVELGDNHLHLEPCDDSVAVVTLPILKAVFRFVTTSFDIAPFVK</sequence>
<keyword evidence="2" id="KW-1185">Reference proteome</keyword>
<dbReference type="AlphaFoldDB" id="A0A3P7LNC4"/>
<accession>A0A3P7LNC4</accession>
<dbReference type="Proteomes" id="UP000281553">
    <property type="component" value="Unassembled WGS sequence"/>
</dbReference>
<dbReference type="EMBL" id="UYRU01060426">
    <property type="protein sequence ID" value="VDN14800.1"/>
    <property type="molecule type" value="Genomic_DNA"/>
</dbReference>
<gene>
    <name evidence="1" type="ORF">DILT_LOCUS10631</name>
</gene>
<evidence type="ECO:0000313" key="1">
    <source>
        <dbReference type="EMBL" id="VDN14800.1"/>
    </source>
</evidence>